<dbReference type="FunFam" id="1.25.40.10:FF:000090">
    <property type="entry name" value="Pentatricopeptide repeat-containing protein, chloroplastic"/>
    <property type="match status" value="1"/>
</dbReference>
<evidence type="ECO:0000259" key="4">
    <source>
        <dbReference type="Pfam" id="PF14432"/>
    </source>
</evidence>
<reference evidence="6" key="2">
    <citation type="submission" date="2013-12" db="EMBL/GenBank/DDBJ databases">
        <authorList>
            <person name="Yu Y."/>
            <person name="Lee S."/>
            <person name="de Baynast K."/>
            <person name="Wissotski M."/>
            <person name="Liu L."/>
            <person name="Talag J."/>
            <person name="Goicoechea J."/>
            <person name="Angelova A."/>
            <person name="Jetty R."/>
            <person name="Kudrna D."/>
            <person name="Golser W."/>
            <person name="Rivera L."/>
            <person name="Zhang J."/>
            <person name="Wing R."/>
        </authorList>
    </citation>
    <scope>NUCLEOTIDE SEQUENCE</scope>
</reference>
<proteinExistence type="predicted"/>
<reference evidence="5 6" key="1">
    <citation type="submission" date="2012-08" db="EMBL/GenBank/DDBJ databases">
        <title>Oryza genome evolution.</title>
        <authorList>
            <person name="Wing R.A."/>
        </authorList>
    </citation>
    <scope>NUCLEOTIDE SEQUENCE</scope>
</reference>
<dbReference type="GO" id="GO:0008270">
    <property type="term" value="F:zinc ion binding"/>
    <property type="evidence" value="ECO:0007669"/>
    <property type="project" value="InterPro"/>
</dbReference>
<dbReference type="GO" id="GO:0009451">
    <property type="term" value="P:RNA modification"/>
    <property type="evidence" value="ECO:0007669"/>
    <property type="project" value="InterPro"/>
</dbReference>
<keyword evidence="6" id="KW-1185">Reference proteome</keyword>
<feature type="repeat" description="PPR" evidence="3">
    <location>
        <begin position="394"/>
        <end position="428"/>
    </location>
</feature>
<dbReference type="Proteomes" id="UP000032180">
    <property type="component" value="Chromosome 12"/>
</dbReference>
<accession>A0A0D9XX24</accession>
<protein>
    <recommendedName>
        <fullName evidence="4">DYW domain-containing protein</fullName>
    </recommendedName>
</protein>
<dbReference type="InterPro" id="IPR002885">
    <property type="entry name" value="PPR_rpt"/>
</dbReference>
<dbReference type="PROSITE" id="PS51375">
    <property type="entry name" value="PPR"/>
    <property type="match status" value="4"/>
</dbReference>
<dbReference type="Pfam" id="PF13041">
    <property type="entry name" value="PPR_2"/>
    <property type="match status" value="3"/>
</dbReference>
<dbReference type="GO" id="GO:0003723">
    <property type="term" value="F:RNA binding"/>
    <property type="evidence" value="ECO:0007669"/>
    <property type="project" value="InterPro"/>
</dbReference>
<feature type="repeat" description="PPR" evidence="3">
    <location>
        <begin position="323"/>
        <end position="357"/>
    </location>
</feature>
<dbReference type="HOGENOM" id="CLU_002706_37_8_1"/>
<feature type="repeat" description="PPR" evidence="3">
    <location>
        <begin position="121"/>
        <end position="155"/>
    </location>
</feature>
<organism evidence="5 6">
    <name type="scientific">Leersia perrieri</name>
    <dbReference type="NCBI Taxonomy" id="77586"/>
    <lineage>
        <taxon>Eukaryota</taxon>
        <taxon>Viridiplantae</taxon>
        <taxon>Streptophyta</taxon>
        <taxon>Embryophyta</taxon>
        <taxon>Tracheophyta</taxon>
        <taxon>Spermatophyta</taxon>
        <taxon>Magnoliopsida</taxon>
        <taxon>Liliopsida</taxon>
        <taxon>Poales</taxon>
        <taxon>Poaceae</taxon>
        <taxon>BOP clade</taxon>
        <taxon>Oryzoideae</taxon>
        <taxon>Oryzeae</taxon>
        <taxon>Oryzinae</taxon>
        <taxon>Leersia</taxon>
    </lineage>
</organism>
<evidence type="ECO:0000256" key="3">
    <source>
        <dbReference type="PROSITE-ProRule" id="PRU00708"/>
    </source>
</evidence>
<dbReference type="Gramene" id="LPERR12G03280.1">
    <property type="protein sequence ID" value="LPERR12G03280.1"/>
    <property type="gene ID" value="LPERR12G03280"/>
</dbReference>
<reference evidence="5" key="3">
    <citation type="submission" date="2015-04" db="UniProtKB">
        <authorList>
            <consortium name="EnsemblPlants"/>
        </authorList>
    </citation>
    <scope>IDENTIFICATION</scope>
</reference>
<dbReference type="FunFam" id="1.25.40.10:FF:000355">
    <property type="entry name" value="Pentatricopeptide repeat-containing protein"/>
    <property type="match status" value="1"/>
</dbReference>
<dbReference type="EnsemblPlants" id="LPERR12G03280.1">
    <property type="protein sequence ID" value="LPERR12G03280.1"/>
    <property type="gene ID" value="LPERR12G03280"/>
</dbReference>
<dbReference type="STRING" id="77586.A0A0D9XX24"/>
<name>A0A0D9XX24_9ORYZ</name>
<keyword evidence="1" id="KW-0677">Repeat</keyword>
<dbReference type="NCBIfam" id="TIGR00756">
    <property type="entry name" value="PPR"/>
    <property type="match status" value="4"/>
</dbReference>
<dbReference type="AlphaFoldDB" id="A0A0D9XX24"/>
<sequence length="630" mass="71378">MGIWFHYHPLSRSTKSLIVARSRIYSAAHAFCSNLNHRIAHKDKNLVRVESDSIDVFKLHELLQLCAKRRSLLVGKSCHGLAIHFGLVTDTVTCNILINLYTKCVQNDCARRVFDAMSFRSIVSWNTMIAGYTHSKEDVEALKLFSRMHQEGTQMTEFTLSSTLCACAAKYAIIECKQLHTIAIKLALDSNSFVGTAILDVYAKCNMIKDACWVFEKMPEKTSVTWSSLFAGYVQNGLHEEALCLFRSAQREGIQLTEYTVSSILSTCASLALIIEGTQVHAVIVKHGFHRNLFVATSLVDVYARCGQIAKSYEVFADMEQKNVVLWNAMIASFSRHAHSWEAMILFEKMQQEGISPNEVTYLSVLSACSHTGLIEEGRHYFHLLMSDWIVEPNVLHYSCMVDVLGRSGKTDEAWELLNKMPFEPTVSMWGSLLGSCRIHKNIRLARIAAEKLFHLERENGGNHVLLSNVYAACGNWESVVMARKNLKDSGAKKEMGRSWIEAKGKVHVFVVGEREHPGITDVYDKLEEIYHEIRKISHKADTECDLHDVHADEKEELLKHHSEKLAFAFGLIILPPNIPITIYKNLRICGDCHSFMKIVSCITVRQVIVRDINRFHHFKDGSCSCGDFW</sequence>
<dbReference type="InterPro" id="IPR032867">
    <property type="entry name" value="DYW_dom"/>
</dbReference>
<evidence type="ECO:0000313" key="6">
    <source>
        <dbReference type="Proteomes" id="UP000032180"/>
    </source>
</evidence>
<feature type="repeat" description="PPR" evidence="3">
    <location>
        <begin position="222"/>
        <end position="256"/>
    </location>
</feature>
<dbReference type="PANTHER" id="PTHR47926">
    <property type="entry name" value="PENTATRICOPEPTIDE REPEAT-CONTAINING PROTEIN"/>
    <property type="match status" value="1"/>
</dbReference>
<dbReference type="Pfam" id="PF01535">
    <property type="entry name" value="PPR"/>
    <property type="match status" value="2"/>
</dbReference>
<dbReference type="Pfam" id="PF14432">
    <property type="entry name" value="DYW_deaminase"/>
    <property type="match status" value="1"/>
</dbReference>
<dbReference type="eggNOG" id="KOG4197">
    <property type="taxonomic scope" value="Eukaryota"/>
</dbReference>
<evidence type="ECO:0000313" key="5">
    <source>
        <dbReference type="EnsemblPlants" id="LPERR12G03280.1"/>
    </source>
</evidence>
<dbReference type="InterPro" id="IPR011990">
    <property type="entry name" value="TPR-like_helical_dom_sf"/>
</dbReference>
<dbReference type="Pfam" id="PF12854">
    <property type="entry name" value="PPR_1"/>
    <property type="match status" value="1"/>
</dbReference>
<evidence type="ECO:0000256" key="2">
    <source>
        <dbReference type="ARBA" id="ARBA00022946"/>
    </source>
</evidence>
<dbReference type="InterPro" id="IPR046960">
    <property type="entry name" value="PPR_At4g14850-like_plant"/>
</dbReference>
<keyword evidence="2" id="KW-0809">Transit peptide</keyword>
<evidence type="ECO:0000256" key="1">
    <source>
        <dbReference type="ARBA" id="ARBA00022737"/>
    </source>
</evidence>
<feature type="domain" description="DYW" evidence="4">
    <location>
        <begin position="539"/>
        <end position="630"/>
    </location>
</feature>
<dbReference type="InterPro" id="IPR046848">
    <property type="entry name" value="E_motif"/>
</dbReference>
<dbReference type="PANTHER" id="PTHR47926:SF542">
    <property type="entry name" value="PENTATRICOPEPTIDE REPEAT-CONTAINING PROTEIN"/>
    <property type="match status" value="1"/>
</dbReference>
<dbReference type="Gene3D" id="1.25.40.10">
    <property type="entry name" value="Tetratricopeptide repeat domain"/>
    <property type="match status" value="4"/>
</dbReference>
<dbReference type="FunFam" id="1.25.40.10:FF:000527">
    <property type="entry name" value="Pentatricopeptide repeat-containing protein At5g04780, mitochondrial"/>
    <property type="match status" value="1"/>
</dbReference>
<dbReference type="Pfam" id="PF20431">
    <property type="entry name" value="E_motif"/>
    <property type="match status" value="1"/>
</dbReference>